<proteinExistence type="predicted"/>
<gene>
    <name evidence="1" type="ORF">KPL78_27145</name>
</gene>
<protein>
    <submittedName>
        <fullName evidence="1">Uncharacterized protein</fullName>
    </submittedName>
</protein>
<organism evidence="1 2">
    <name type="scientific">Roseomonas alba</name>
    <dbReference type="NCBI Taxonomy" id="2846776"/>
    <lineage>
        <taxon>Bacteria</taxon>
        <taxon>Pseudomonadati</taxon>
        <taxon>Pseudomonadota</taxon>
        <taxon>Alphaproteobacteria</taxon>
        <taxon>Acetobacterales</taxon>
        <taxon>Roseomonadaceae</taxon>
        <taxon>Roseomonas</taxon>
    </lineage>
</organism>
<dbReference type="Proteomes" id="UP001196565">
    <property type="component" value="Unassembled WGS sequence"/>
</dbReference>
<keyword evidence="2" id="KW-1185">Reference proteome</keyword>
<evidence type="ECO:0000313" key="2">
    <source>
        <dbReference type="Proteomes" id="UP001196565"/>
    </source>
</evidence>
<dbReference type="RefSeq" id="WP_219766312.1">
    <property type="nucleotide sequence ID" value="NZ_JAHYBZ010000012.1"/>
</dbReference>
<sequence length="159" mass="17058">MQDRLGLRMTVLRGTDGRIREFAAQRPDGTPAAPDEARDALLATWRGQFQTLSLTTRRIAPREDFPLAIEGSARGGVCRPEGTAMIAQRNVVVARCAVELAGRLRGGEANARIAIFARVAVDVATGMVSAQHYATRIETFAANGRSNGVVVTPSKVVLE</sequence>
<evidence type="ECO:0000313" key="1">
    <source>
        <dbReference type="EMBL" id="MBW6401557.1"/>
    </source>
</evidence>
<comment type="caution">
    <text evidence="1">The sequence shown here is derived from an EMBL/GenBank/DDBJ whole genome shotgun (WGS) entry which is preliminary data.</text>
</comment>
<reference evidence="1 2" key="1">
    <citation type="submission" date="2021-07" db="EMBL/GenBank/DDBJ databases">
        <authorList>
            <person name="So Y."/>
        </authorList>
    </citation>
    <scope>NUCLEOTIDE SEQUENCE [LARGE SCALE GENOMIC DNA]</scope>
    <source>
        <strain evidence="1 2">HJA6</strain>
    </source>
</reference>
<name>A0ABS7AGY7_9PROT</name>
<accession>A0ABS7AGY7</accession>
<dbReference type="EMBL" id="JAHYBZ010000012">
    <property type="protein sequence ID" value="MBW6401557.1"/>
    <property type="molecule type" value="Genomic_DNA"/>
</dbReference>